<dbReference type="Pfam" id="PF13466">
    <property type="entry name" value="STAS_2"/>
    <property type="match status" value="1"/>
</dbReference>
<reference evidence="2 3" key="1">
    <citation type="submission" date="2019-03" db="EMBL/GenBank/DDBJ databases">
        <title>Luteimonas zhaokaii sp.nov., isolated from the rectal contents of Plateau pika in Yushu, Qinghai Province, China.</title>
        <authorList>
            <person name="Zhang G."/>
        </authorList>
    </citation>
    <scope>NUCLEOTIDE SEQUENCE [LARGE SCALE GENOMIC DNA]</scope>
    <source>
        <strain evidence="2 3">B9</strain>
    </source>
</reference>
<dbReference type="InterPro" id="IPR036513">
    <property type="entry name" value="STAS_dom_sf"/>
</dbReference>
<dbReference type="OrthoDB" id="6025652at2"/>
<sequence length="94" mass="9815">MAMASVRRDADALVFTGALTRAAAAPLWQDAVRMLDGVRRFDLAAVERVDSAGLALLGELAAGIDGVAVSGEPTGLPELRRAYRLSPSLSFATT</sequence>
<gene>
    <name evidence="2" type="ORF">E2F46_09485</name>
</gene>
<dbReference type="Proteomes" id="UP000294796">
    <property type="component" value="Unassembled WGS sequence"/>
</dbReference>
<proteinExistence type="predicted"/>
<keyword evidence="3" id="KW-1185">Reference proteome</keyword>
<name>A0A4R5TP10_9GAMM</name>
<organism evidence="2 3">
    <name type="scientific">Luteimonas aestuarii</name>
    <dbReference type="NCBI Taxonomy" id="453837"/>
    <lineage>
        <taxon>Bacteria</taxon>
        <taxon>Pseudomonadati</taxon>
        <taxon>Pseudomonadota</taxon>
        <taxon>Gammaproteobacteria</taxon>
        <taxon>Lysobacterales</taxon>
        <taxon>Lysobacteraceae</taxon>
        <taxon>Luteimonas</taxon>
    </lineage>
</organism>
<protein>
    <submittedName>
        <fullName evidence="2">STAS domain-containing protein</fullName>
    </submittedName>
</protein>
<feature type="domain" description="MlaB-like STAS" evidence="1">
    <location>
        <begin position="13"/>
        <end position="66"/>
    </location>
</feature>
<evidence type="ECO:0000259" key="1">
    <source>
        <dbReference type="Pfam" id="PF13466"/>
    </source>
</evidence>
<evidence type="ECO:0000313" key="2">
    <source>
        <dbReference type="EMBL" id="TDK23756.1"/>
    </source>
</evidence>
<dbReference type="AlphaFoldDB" id="A0A4R5TP10"/>
<dbReference type="InterPro" id="IPR058548">
    <property type="entry name" value="MlaB-like_STAS"/>
</dbReference>
<accession>A0A4R5TP10</accession>
<dbReference type="EMBL" id="SMTF01000006">
    <property type="protein sequence ID" value="TDK23756.1"/>
    <property type="molecule type" value="Genomic_DNA"/>
</dbReference>
<dbReference type="SUPFAM" id="SSF52091">
    <property type="entry name" value="SpoIIaa-like"/>
    <property type="match status" value="1"/>
</dbReference>
<evidence type="ECO:0000313" key="3">
    <source>
        <dbReference type="Proteomes" id="UP000294796"/>
    </source>
</evidence>
<comment type="caution">
    <text evidence="2">The sequence shown here is derived from an EMBL/GenBank/DDBJ whole genome shotgun (WGS) entry which is preliminary data.</text>
</comment>